<accession>A0ACD1GXN5</accession>
<keyword evidence="2" id="KW-1185">Reference proteome</keyword>
<proteinExistence type="predicted"/>
<organism evidence="1 2">
    <name type="scientific">Aspergillus aculeatinus CBS 121060</name>
    <dbReference type="NCBI Taxonomy" id="1448322"/>
    <lineage>
        <taxon>Eukaryota</taxon>
        <taxon>Fungi</taxon>
        <taxon>Dikarya</taxon>
        <taxon>Ascomycota</taxon>
        <taxon>Pezizomycotina</taxon>
        <taxon>Eurotiomycetes</taxon>
        <taxon>Eurotiomycetidae</taxon>
        <taxon>Eurotiales</taxon>
        <taxon>Aspergillaceae</taxon>
        <taxon>Aspergillus</taxon>
        <taxon>Aspergillus subgen. Circumdati</taxon>
    </lineage>
</organism>
<name>A0ACD1GXN5_9EURO</name>
<dbReference type="Proteomes" id="UP000249661">
    <property type="component" value="Unassembled WGS sequence"/>
</dbReference>
<evidence type="ECO:0000313" key="2">
    <source>
        <dbReference type="Proteomes" id="UP000249661"/>
    </source>
</evidence>
<sequence>MHGSAQLLPVVNKRKNKTLLLLCLSSRWLTRCVVKGLRQPRDDRGVDWLAAIMMALGENSSNGHRRLSDSRVRLLQWFC</sequence>
<dbReference type="EMBL" id="KZ824986">
    <property type="protein sequence ID" value="RAH66099.1"/>
    <property type="molecule type" value="Genomic_DNA"/>
</dbReference>
<reference evidence="1" key="1">
    <citation type="submission" date="2018-02" db="EMBL/GenBank/DDBJ databases">
        <title>The genomes of Aspergillus section Nigri reveals drivers in fungal speciation.</title>
        <authorList>
            <consortium name="DOE Joint Genome Institute"/>
            <person name="Vesth T.C."/>
            <person name="Nybo J."/>
            <person name="Theobald S."/>
            <person name="Brandl J."/>
            <person name="Frisvad J.C."/>
            <person name="Nielsen K.F."/>
            <person name="Lyhne E.K."/>
            <person name="Kogle M.E."/>
            <person name="Kuo A."/>
            <person name="Riley R."/>
            <person name="Clum A."/>
            <person name="Nolan M."/>
            <person name="Lipzen A."/>
            <person name="Salamov A."/>
            <person name="Henrissat B."/>
            <person name="Wiebenga A."/>
            <person name="De vries R.P."/>
            <person name="Grigoriev I.V."/>
            <person name="Mortensen U.H."/>
            <person name="Andersen M.R."/>
            <person name="Baker S.E."/>
        </authorList>
    </citation>
    <scope>NUCLEOTIDE SEQUENCE</scope>
    <source>
        <strain evidence="1">CBS 121060</strain>
    </source>
</reference>
<gene>
    <name evidence="1" type="ORF">BO66DRAFT_394942</name>
</gene>
<evidence type="ECO:0000313" key="1">
    <source>
        <dbReference type="EMBL" id="RAH66099.1"/>
    </source>
</evidence>
<protein>
    <submittedName>
        <fullName evidence="1">Uncharacterized protein</fullName>
    </submittedName>
</protein>